<reference evidence="3 4" key="1">
    <citation type="submission" date="2020-05" db="EMBL/GenBank/DDBJ databases">
        <authorList>
            <person name="Mo P."/>
        </authorList>
    </citation>
    <scope>NUCLEOTIDE SEQUENCE [LARGE SCALE GENOMIC DNA]</scope>
    <source>
        <strain evidence="3 4">Gen01</strain>
    </source>
</reference>
<sequence>MAGRAEGRPGLPWVVAATVLAAGSAAALLLPWWRAGGPPPVLLTDGLPLPLPPDARAGWEVVGGPVAVLLVALAPVAVVATAVAVLARTGLAGARTAAAAAGAAGVAAAGTGLVAWPGSTAGGAWVTGLAGLAAVVLAVLTPGGNGRRTGRERRTRRVGVVVTAVALVTAVLTALLPGVPRVPGPAAEGPFVRLAVLDARAPLRAGEPALGLDPGSALTLALDDGGPVVVGDRGVVGLDPTGRARVVARTEEDVRVGDGGRVLGVAAGRVARLLGDTVLVTGLAPGDPTLVAVPEVAATSPVGSDGSVWLRGRADPPGTLRRLDLDSYDGGQRLPVVYLPVVTVREPEDGVPVDVTEVRPVDAGALRVVREGPGTRLERLAPTATGLDATRLAGAPDPACGLTSGGPTSLLPDGGPVAVDAGGGTWLPAGGRLVRLAPDGVLRAVPAALPGPVTALLATPDGAVVLATRGPGAALWRMPDAAAALADLPPVPADCVADPPAVGPPVVLVPVANTAGDPVGSPLGADGRFASGDRGTGAVAAVPPGGAPPVPLGTRDDGATGPVWPDGSGGAWWLETADELLTPVHAPAGGPLQRLAPVPDPAPREGAVLLPDLGGAVPLLAGVAGAFALDGGTAARVADGPVTGGVVRADGRGWVLSDGRLLALDAGRVTGAVIDAGPQRGAGVPVVVQLARGVAPDRLDLPGASVGLDATGRAVVLSGGVVLAVDDAGAVRVVAQDRRLDRLVTVEGGLVDVEDGVLRRVELPG</sequence>
<proteinExistence type="predicted"/>
<feature type="transmembrane region" description="Helical" evidence="2">
    <location>
        <begin position="98"/>
        <end position="116"/>
    </location>
</feature>
<feature type="transmembrane region" description="Helical" evidence="2">
    <location>
        <begin position="160"/>
        <end position="179"/>
    </location>
</feature>
<dbReference type="RefSeq" id="WP_172159441.1">
    <property type="nucleotide sequence ID" value="NZ_CP053564.1"/>
</dbReference>
<keyword evidence="2" id="KW-1133">Transmembrane helix</keyword>
<keyword evidence="4" id="KW-1185">Reference proteome</keyword>
<feature type="transmembrane region" description="Helical" evidence="2">
    <location>
        <begin position="122"/>
        <end position="140"/>
    </location>
</feature>
<evidence type="ECO:0000313" key="3">
    <source>
        <dbReference type="EMBL" id="QJY47156.1"/>
    </source>
</evidence>
<dbReference type="KEGG" id="pbro:HOP40_16180"/>
<organism evidence="3 4">
    <name type="scientific">Pseudonocardia broussonetiae</name>
    <dbReference type="NCBI Taxonomy" id="2736640"/>
    <lineage>
        <taxon>Bacteria</taxon>
        <taxon>Bacillati</taxon>
        <taxon>Actinomycetota</taxon>
        <taxon>Actinomycetes</taxon>
        <taxon>Pseudonocardiales</taxon>
        <taxon>Pseudonocardiaceae</taxon>
        <taxon>Pseudonocardia</taxon>
    </lineage>
</organism>
<dbReference type="EMBL" id="CP053564">
    <property type="protein sequence ID" value="QJY47156.1"/>
    <property type="molecule type" value="Genomic_DNA"/>
</dbReference>
<evidence type="ECO:0000256" key="1">
    <source>
        <dbReference type="SAM" id="MobiDB-lite"/>
    </source>
</evidence>
<feature type="region of interest" description="Disordered" evidence="1">
    <location>
        <begin position="532"/>
        <end position="554"/>
    </location>
</feature>
<name>A0A6M6JIA4_9PSEU</name>
<evidence type="ECO:0000313" key="4">
    <source>
        <dbReference type="Proteomes" id="UP000505377"/>
    </source>
</evidence>
<dbReference type="Proteomes" id="UP000505377">
    <property type="component" value="Chromosome"/>
</dbReference>
<accession>A0A6M6JIA4</accession>
<keyword evidence="2" id="KW-0812">Transmembrane</keyword>
<dbReference type="AlphaFoldDB" id="A0A6M6JIA4"/>
<protein>
    <submittedName>
        <fullName evidence="3">Uncharacterized protein</fullName>
    </submittedName>
</protein>
<keyword evidence="2" id="KW-0472">Membrane</keyword>
<gene>
    <name evidence="3" type="ORF">HOP40_16180</name>
</gene>
<feature type="transmembrane region" description="Helical" evidence="2">
    <location>
        <begin position="66"/>
        <end position="86"/>
    </location>
</feature>
<feature type="transmembrane region" description="Helical" evidence="2">
    <location>
        <begin position="12"/>
        <end position="33"/>
    </location>
</feature>
<evidence type="ECO:0000256" key="2">
    <source>
        <dbReference type="SAM" id="Phobius"/>
    </source>
</evidence>